<evidence type="ECO:0000256" key="6">
    <source>
        <dbReference type="SAM" id="MobiDB-lite"/>
    </source>
</evidence>
<evidence type="ECO:0000256" key="1">
    <source>
        <dbReference type="ARBA" id="ARBA00007381"/>
    </source>
</evidence>
<keyword evidence="3 5" id="KW-0067">ATP-binding</keyword>
<dbReference type="PRINTS" id="PR00301">
    <property type="entry name" value="HEATSHOCK70"/>
</dbReference>
<evidence type="ECO:0000256" key="7">
    <source>
        <dbReference type="SAM" id="Phobius"/>
    </source>
</evidence>
<dbReference type="FunFam" id="3.30.420.40:FF:000028">
    <property type="entry name" value="heat shock 70 kDa protein-like"/>
    <property type="match status" value="1"/>
</dbReference>
<dbReference type="Gene3D" id="3.30.420.40">
    <property type="match status" value="2"/>
</dbReference>
<dbReference type="AlphaFoldDB" id="A0A542YUU8"/>
<dbReference type="OrthoDB" id="9766019at2"/>
<dbReference type="Gene3D" id="3.90.640.10">
    <property type="entry name" value="Actin, Chain A, domain 4"/>
    <property type="match status" value="1"/>
</dbReference>
<dbReference type="PANTHER" id="PTHR19375">
    <property type="entry name" value="HEAT SHOCK PROTEIN 70KDA"/>
    <property type="match status" value="1"/>
</dbReference>
<dbReference type="Pfam" id="PF00012">
    <property type="entry name" value="HSP70"/>
    <property type="match status" value="2"/>
</dbReference>
<keyword evidence="4" id="KW-0143">Chaperone</keyword>
<evidence type="ECO:0000256" key="2">
    <source>
        <dbReference type="ARBA" id="ARBA00022741"/>
    </source>
</evidence>
<keyword evidence="7" id="KW-0472">Membrane</keyword>
<comment type="caution">
    <text evidence="8">The sequence shown here is derived from an EMBL/GenBank/DDBJ whole genome shotgun (WGS) entry which is preliminary data.</text>
</comment>
<feature type="transmembrane region" description="Helical" evidence="7">
    <location>
        <begin position="535"/>
        <end position="556"/>
    </location>
</feature>
<protein>
    <submittedName>
        <fullName evidence="8">Hsp70 protein</fullName>
    </submittedName>
</protein>
<keyword evidence="2 5" id="KW-0547">Nucleotide-binding</keyword>
<evidence type="ECO:0000256" key="3">
    <source>
        <dbReference type="ARBA" id="ARBA00022840"/>
    </source>
</evidence>
<keyword evidence="9" id="KW-1185">Reference proteome</keyword>
<feature type="transmembrane region" description="Helical" evidence="7">
    <location>
        <begin position="604"/>
        <end position="625"/>
    </location>
</feature>
<keyword evidence="7" id="KW-0812">Transmembrane</keyword>
<evidence type="ECO:0000313" key="9">
    <source>
        <dbReference type="Proteomes" id="UP000319516"/>
    </source>
</evidence>
<proteinExistence type="inferred from homology"/>
<keyword evidence="7" id="KW-1133">Transmembrane helix</keyword>
<evidence type="ECO:0000313" key="8">
    <source>
        <dbReference type="EMBL" id="TQL51859.1"/>
    </source>
</evidence>
<dbReference type="SUPFAM" id="SSF53067">
    <property type="entry name" value="Actin-like ATPase domain"/>
    <property type="match status" value="2"/>
</dbReference>
<dbReference type="EMBL" id="VFOP01000001">
    <property type="protein sequence ID" value="TQL51859.1"/>
    <property type="molecule type" value="Genomic_DNA"/>
</dbReference>
<dbReference type="GO" id="GO:0140662">
    <property type="term" value="F:ATP-dependent protein folding chaperone"/>
    <property type="evidence" value="ECO:0007669"/>
    <property type="project" value="InterPro"/>
</dbReference>
<name>A0A542YUU8_9MICO</name>
<gene>
    <name evidence="8" type="ORF">FB467_3026</name>
</gene>
<accession>A0A542YUU8</accession>
<feature type="region of interest" description="Disordered" evidence="6">
    <location>
        <begin position="366"/>
        <end position="417"/>
    </location>
</feature>
<dbReference type="InterPro" id="IPR043129">
    <property type="entry name" value="ATPase_NBD"/>
</dbReference>
<dbReference type="Proteomes" id="UP000319516">
    <property type="component" value="Unassembled WGS sequence"/>
</dbReference>
<organism evidence="8 9">
    <name type="scientific">Ornithinicoccus hortensis</name>
    <dbReference type="NCBI Taxonomy" id="82346"/>
    <lineage>
        <taxon>Bacteria</taxon>
        <taxon>Bacillati</taxon>
        <taxon>Actinomycetota</taxon>
        <taxon>Actinomycetes</taxon>
        <taxon>Micrococcales</taxon>
        <taxon>Intrasporangiaceae</taxon>
        <taxon>Ornithinicoccus</taxon>
    </lineage>
</organism>
<reference evidence="8 9" key="1">
    <citation type="submission" date="2019-06" db="EMBL/GenBank/DDBJ databases">
        <title>Sequencing the genomes of 1000 actinobacteria strains.</title>
        <authorList>
            <person name="Klenk H.-P."/>
        </authorList>
    </citation>
    <scope>NUCLEOTIDE SEQUENCE [LARGE SCALE GENOMIC DNA]</scope>
    <source>
        <strain evidence="8 9">DSM 12335</strain>
    </source>
</reference>
<dbReference type="InterPro" id="IPR013126">
    <property type="entry name" value="Hsp_70_fam"/>
</dbReference>
<comment type="similarity">
    <text evidence="1 5">Belongs to the heat shock protein 70 family.</text>
</comment>
<evidence type="ECO:0000256" key="4">
    <source>
        <dbReference type="ARBA" id="ARBA00023186"/>
    </source>
</evidence>
<dbReference type="GO" id="GO:0005524">
    <property type="term" value="F:ATP binding"/>
    <property type="evidence" value="ECO:0007669"/>
    <property type="project" value="UniProtKB-KW"/>
</dbReference>
<dbReference type="RefSeq" id="WP_141785812.1">
    <property type="nucleotide sequence ID" value="NZ_BAAAIK010000001.1"/>
</dbReference>
<feature type="transmembrane region" description="Helical" evidence="7">
    <location>
        <begin position="576"/>
        <end position="598"/>
    </location>
</feature>
<evidence type="ECO:0000256" key="5">
    <source>
        <dbReference type="RuleBase" id="RU003322"/>
    </source>
</evidence>
<sequence>MATARGTGGGYSLGVDLGTTYTAAAVWREGRAEIVPLGDHSPQIPSALFRAEDGQFLVGEPAVRRGAADPGRLATEFKRRIGDDTSILVGGTPMSAHALTAQLLSWVVAHVSAGQGGAPGTVVLTCPANWGPYRRELMEQAGRMAGVGSVVICTEPSAAAVHFASTERDDTGDTLAVYDLGGGTFDAAVLRKDGPTEFTLHGTPEGIEHLGGLDFDAAVLQHVWATLGDLGGDVDPDDDAVLTALSRLRRDCTEAKEALSVDTEVSIPVDLAGQHRTVRMGRAELEELIRPSLEETVSALERALASAELTAADLGSVLLVGGSARIPLVTELLTRRLGRPVAVSAQPKHGVALGAAIVGAQVSGALAPPTPTRRGGSTETAAPAGSPAAAAPAAPSGPAGAPAPDTTAARQAPAAPRGPLVRHAHLVAGGLAALAVVAAMVGPTAADPDVTAQLDAGREVATLDGPGIPAGSTLQLTLAGQDLPAGSGVVTDAQTVNLSGARIYTVGPLRASVSSASGESVDVEARLRPPEGAPWARLLSLPGAVLVLGLLFAAAYAESLLRPVLRRKRRVTTRTVIGLGAVGAVLGLVLLLTVWILGARLLSPVSVGLLLAGCALAGGLLPLGLEGDRARAGTGTAGAPRGRRP</sequence>
<feature type="compositionally biased region" description="Low complexity" evidence="6">
    <location>
        <begin position="380"/>
        <end position="417"/>
    </location>
</feature>